<feature type="domain" description="MobA-like NTP transferase" evidence="3">
    <location>
        <begin position="81"/>
        <end position="181"/>
    </location>
</feature>
<dbReference type="CDD" id="cd02523">
    <property type="entry name" value="PC_cytidylyltransferase"/>
    <property type="match status" value="1"/>
</dbReference>
<evidence type="ECO:0000256" key="1">
    <source>
        <dbReference type="ARBA" id="ARBA00022679"/>
    </source>
</evidence>
<dbReference type="InterPro" id="IPR050065">
    <property type="entry name" value="GlmU-like"/>
</dbReference>
<dbReference type="EMBL" id="WUQX01000001">
    <property type="protein sequence ID" value="MXP76792.1"/>
    <property type="molecule type" value="Genomic_DNA"/>
</dbReference>
<dbReference type="CDD" id="cd05151">
    <property type="entry name" value="ChoK-like"/>
    <property type="match status" value="1"/>
</dbReference>
<dbReference type="SUPFAM" id="SSF53448">
    <property type="entry name" value="Nucleotide-diphospho-sugar transferases"/>
    <property type="match status" value="1"/>
</dbReference>
<gene>
    <name evidence="4" type="ORF">GN277_15785</name>
</gene>
<evidence type="ECO:0000313" key="4">
    <source>
        <dbReference type="EMBL" id="MXP76792.1"/>
    </source>
</evidence>
<proteinExistence type="predicted"/>
<comment type="caution">
    <text evidence="4">The sequence shown here is derived from an EMBL/GenBank/DDBJ whole genome shotgun (WGS) entry which is preliminary data.</text>
</comment>
<dbReference type="Gene3D" id="3.30.200.20">
    <property type="entry name" value="Phosphorylase Kinase, domain 1"/>
    <property type="match status" value="1"/>
</dbReference>
<evidence type="ECO:0000256" key="2">
    <source>
        <dbReference type="ARBA" id="ARBA00022695"/>
    </source>
</evidence>
<accession>A0A7X3MI39</accession>
<dbReference type="Gene3D" id="3.90.1200.10">
    <property type="match status" value="1"/>
</dbReference>
<dbReference type="PANTHER" id="PTHR43584">
    <property type="entry name" value="NUCLEOTIDYL TRANSFERASE"/>
    <property type="match status" value="1"/>
</dbReference>
<dbReference type="Pfam" id="PF12804">
    <property type="entry name" value="NTP_transf_3"/>
    <property type="match status" value="1"/>
</dbReference>
<dbReference type="Gene3D" id="3.90.550.10">
    <property type="entry name" value="Spore Coat Polysaccharide Biosynthesis Protein SpsA, Chain A"/>
    <property type="match status" value="1"/>
</dbReference>
<sequence length="616" mass="72195">MPKFTKGESKLFKNKQENDVLKVLFSEPYINQRILAQSSGHSLGVVNRSVRRLMENGYLDGQLKPTLKARQEYQDKEPRNAVILAAGFGMRMVPINRELPKGLLEVNNEPLIERQIRQLQKVGITEIYIIVGFLKEKYEYLIDKYKVKLIFNPNYAAKNNLHSLRLAAEYLSNTYIVPCDIWCDQNPFSRHELYSWYMVSDIVDNDSDVRVNRKMELVSVPKLSGGNAMTGIAYLLKEECVLVRKRLEELCQDSRNDNAFWEITLYDNGKMIVPARVVHAFDVAEINTYEQLRELDEESNHLKSDALDVIADVFHVHVDEITDIKVLKKGMTNRSFLFSCEGEEYIMRIPGEGTEKLINRRQEACVYRTIAGLGLCDDVVYLNPENGYKITKYLRDVRTADPKDCRDLNQCMEKLRDFHSMHLEVGHEFNLYGQIEFYESLWSGEPSVFKDYQEAKAGVLSLKTFVESHIERKTLTHIDAVPDNFLFYRNQKGEEELRLTDWEYAGMQDPHLDLAMFCVYSFYDREQVDQLIDIYFEEKCSWENRLKIYCYIAACGLLWSNWCEYKRSLGVEFGEYSLKQYRFAKDYYRYALQEMEIHSGEQSSEDKHQRNAYEEE</sequence>
<dbReference type="PANTHER" id="PTHR43584:SF5">
    <property type="entry name" value="PROTEIN LICC"/>
    <property type="match status" value="1"/>
</dbReference>
<evidence type="ECO:0000313" key="5">
    <source>
        <dbReference type="Proteomes" id="UP000460412"/>
    </source>
</evidence>
<keyword evidence="2" id="KW-0548">Nucleotidyltransferase</keyword>
<keyword evidence="1 4" id="KW-0808">Transferase</keyword>
<dbReference type="AlphaFoldDB" id="A0A7X3MI39"/>
<reference evidence="4 5" key="1">
    <citation type="submission" date="2019-12" db="EMBL/GenBank/DDBJ databases">
        <title>Sporaefaciens musculi gen. nov., sp. nov., a novel bacterium isolated from the caecum of an obese mouse.</title>
        <authorList>
            <person name="Rasmussen T.S."/>
            <person name="Streidl T."/>
            <person name="Hitch T.C.A."/>
            <person name="Wortmann E."/>
            <person name="Deptula P."/>
            <person name="Hansen M."/>
            <person name="Nielsen D.S."/>
            <person name="Clavel T."/>
            <person name="Vogensen F.K."/>
        </authorList>
    </citation>
    <scope>NUCLEOTIDE SEQUENCE [LARGE SCALE GENOMIC DNA]</scope>
    <source>
        <strain evidence="4 5">WCA-9-b2</strain>
    </source>
</reference>
<dbReference type="Proteomes" id="UP000460412">
    <property type="component" value="Unassembled WGS sequence"/>
</dbReference>
<dbReference type="SUPFAM" id="SSF56112">
    <property type="entry name" value="Protein kinase-like (PK-like)"/>
    <property type="match status" value="1"/>
</dbReference>
<dbReference type="InterPro" id="IPR025877">
    <property type="entry name" value="MobA-like_NTP_Trfase"/>
</dbReference>
<dbReference type="InterPro" id="IPR011009">
    <property type="entry name" value="Kinase-like_dom_sf"/>
</dbReference>
<organism evidence="4 5">
    <name type="scientific">Sporofaciens musculi</name>
    <dbReference type="NCBI Taxonomy" id="2681861"/>
    <lineage>
        <taxon>Bacteria</taxon>
        <taxon>Bacillati</taxon>
        <taxon>Bacillota</taxon>
        <taxon>Clostridia</taxon>
        <taxon>Lachnospirales</taxon>
        <taxon>Lachnospiraceae</taxon>
        <taxon>Sporofaciens</taxon>
    </lineage>
</organism>
<evidence type="ECO:0000259" key="3">
    <source>
        <dbReference type="Pfam" id="PF12804"/>
    </source>
</evidence>
<dbReference type="Pfam" id="PF13412">
    <property type="entry name" value="HTH_24"/>
    <property type="match status" value="1"/>
</dbReference>
<keyword evidence="5" id="KW-1185">Reference proteome</keyword>
<protein>
    <submittedName>
        <fullName evidence="4">NTP transferase domain-containing protein</fullName>
    </submittedName>
</protein>
<name>A0A7X3MI39_9FIRM</name>
<dbReference type="InterPro" id="IPR029044">
    <property type="entry name" value="Nucleotide-diphossugar_trans"/>
</dbReference>
<dbReference type="GO" id="GO:0016779">
    <property type="term" value="F:nucleotidyltransferase activity"/>
    <property type="evidence" value="ECO:0007669"/>
    <property type="project" value="UniProtKB-KW"/>
</dbReference>
<dbReference type="Pfam" id="PF01633">
    <property type="entry name" value="Choline_kinase"/>
    <property type="match status" value="1"/>
</dbReference>